<evidence type="ECO:0000259" key="10">
    <source>
        <dbReference type="PROSITE" id="PS50990"/>
    </source>
</evidence>
<dbReference type="PANTHER" id="PTHR24221:SF606">
    <property type="entry name" value="COLICIN V SECRETION-PROCESSING ATP-BINDING PROTEIN"/>
    <property type="match status" value="1"/>
</dbReference>
<dbReference type="SMART" id="SM00382">
    <property type="entry name" value="AAA"/>
    <property type="match status" value="1"/>
</dbReference>
<dbReference type="Pfam" id="PF00664">
    <property type="entry name" value="ABC_membrane"/>
    <property type="match status" value="1"/>
</dbReference>
<dbReference type="Pfam" id="PF00005">
    <property type="entry name" value="ABC_tran"/>
    <property type="match status" value="1"/>
</dbReference>
<keyword evidence="5 7" id="KW-1133">Transmembrane helix</keyword>
<sequence length="719" mass="79938">MDFIEKLRFSGRKTLPVLRQTQAAECGLACIGMVAGYYGHKMDMLTLRKKFAMSLKGSTLTDVINLAGNLGLVCRALRLEVEELSQLRLPAILHWDMKHYVVLSEVHGDKVVIHDPARGRRVLKMKEVSAFFTGIALELVPQANFEKREEKESLSMLKLLGNVSGIKSAFAQLMVLTLALEIFGIISPFYMQWVLDQVLVSADYDLMTLLGCAFIIVVLLQNGITALRTWVTTWFSSLLSVQWSSNICAHLLNLPLAWFEERHMGDIVSRFGSINNIQSTLTTRFIASVFDGVMSIITLGIIVVYSPSLALIVVGLFLAYTTVRLVAFRPFRQASEDQMIANSQVQSQLIESIRGAQAIMLSNKQNMRVSTYTNELVEATNNGIKIQRLTIFFSTVQGVLSGVGRIVLIWLAALQVLDGNFSSGMLMSFITFSDQFISRASGLIDAFIEFRMLRLHGERLSDIVLSEREDDMLNLSGHPDPEKAVSVEVKNLSFRYSPTEPWILQKANMLIKAGESVAIVGPSGQGKTTLARLFLGLLRAEEGMVLIDGVENVRLGMTWVRHNTGSVMQDDQLFAGSILDNICFFDADFDMARVEEAAKIAQVHTDIVAMPMGYNSLVGDMGSALSGGQIQRLLLARALYKRPAILLLDEATSHLDIYREKAINDAIRQMNITRIIIAHRPETIMSADRIFVVANRQINEVDKATLFGGQNREMTPALS</sequence>
<keyword evidence="2 7" id="KW-0812">Transmembrane</keyword>
<dbReference type="InterPro" id="IPR003593">
    <property type="entry name" value="AAA+_ATPase"/>
</dbReference>
<feature type="transmembrane region" description="Helical" evidence="7">
    <location>
        <begin position="309"/>
        <end position="327"/>
    </location>
</feature>
<dbReference type="SUPFAM" id="SSF90123">
    <property type="entry name" value="ABC transporter transmembrane region"/>
    <property type="match status" value="1"/>
</dbReference>
<dbReference type="PROSITE" id="PS50893">
    <property type="entry name" value="ABC_TRANSPORTER_2"/>
    <property type="match status" value="1"/>
</dbReference>
<dbReference type="PROSITE" id="PS00211">
    <property type="entry name" value="ABC_TRANSPORTER_1"/>
    <property type="match status" value="1"/>
</dbReference>
<gene>
    <name evidence="11" type="ORF">VSR74_08720</name>
</gene>
<evidence type="ECO:0000256" key="5">
    <source>
        <dbReference type="ARBA" id="ARBA00022989"/>
    </source>
</evidence>
<dbReference type="InterPro" id="IPR017871">
    <property type="entry name" value="ABC_transporter-like_CS"/>
</dbReference>
<dbReference type="Gene3D" id="1.20.1560.10">
    <property type="entry name" value="ABC transporter type 1, transmembrane domain"/>
    <property type="match status" value="1"/>
</dbReference>
<dbReference type="CDD" id="cd18567">
    <property type="entry name" value="ABC_6TM_CvaB_RaxB_like"/>
    <property type="match status" value="1"/>
</dbReference>
<feature type="transmembrane region" description="Helical" evidence="7">
    <location>
        <begin position="165"/>
        <end position="186"/>
    </location>
</feature>
<keyword evidence="3" id="KW-0547">Nucleotide-binding</keyword>
<dbReference type="InterPro" id="IPR036640">
    <property type="entry name" value="ABC1_TM_sf"/>
</dbReference>
<keyword evidence="4" id="KW-0067">ATP-binding</keyword>
<dbReference type="PROSITE" id="PS50990">
    <property type="entry name" value="PEPTIDASE_C39"/>
    <property type="match status" value="1"/>
</dbReference>
<dbReference type="RefSeq" id="WP_347794302.1">
    <property type="nucleotide sequence ID" value="NZ_JAYMYY010000001.1"/>
</dbReference>
<name>A0ABV0HJR1_9ENTR</name>
<feature type="transmembrane region" description="Helical" evidence="7">
    <location>
        <begin position="391"/>
        <end position="413"/>
    </location>
</feature>
<evidence type="ECO:0000256" key="7">
    <source>
        <dbReference type="SAM" id="Phobius"/>
    </source>
</evidence>
<accession>A0ABV0HJR1</accession>
<feature type="domain" description="Peptidase C39" evidence="10">
    <location>
        <begin position="20"/>
        <end position="139"/>
    </location>
</feature>
<dbReference type="InterPro" id="IPR027417">
    <property type="entry name" value="P-loop_NTPase"/>
</dbReference>
<keyword evidence="12" id="KW-1185">Reference proteome</keyword>
<dbReference type="SUPFAM" id="SSF52540">
    <property type="entry name" value="P-loop containing nucleoside triphosphate hydrolases"/>
    <property type="match status" value="1"/>
</dbReference>
<evidence type="ECO:0000256" key="2">
    <source>
        <dbReference type="ARBA" id="ARBA00022692"/>
    </source>
</evidence>
<evidence type="ECO:0000259" key="9">
    <source>
        <dbReference type="PROSITE" id="PS50929"/>
    </source>
</evidence>
<organism evidence="11 12">
    <name type="scientific">Pseudocitrobacter cyperus</name>
    <dbReference type="NCBI Taxonomy" id="3112843"/>
    <lineage>
        <taxon>Bacteria</taxon>
        <taxon>Pseudomonadati</taxon>
        <taxon>Pseudomonadota</taxon>
        <taxon>Gammaproteobacteria</taxon>
        <taxon>Enterobacterales</taxon>
        <taxon>Enterobacteriaceae</taxon>
        <taxon>Pseudocitrobacter</taxon>
    </lineage>
</organism>
<evidence type="ECO:0000256" key="1">
    <source>
        <dbReference type="ARBA" id="ARBA00004651"/>
    </source>
</evidence>
<feature type="domain" description="ABC transmembrane type-1" evidence="9">
    <location>
        <begin position="173"/>
        <end position="452"/>
    </location>
</feature>
<feature type="transmembrane region" description="Helical" evidence="7">
    <location>
        <begin position="281"/>
        <end position="303"/>
    </location>
</feature>
<evidence type="ECO:0000256" key="3">
    <source>
        <dbReference type="ARBA" id="ARBA00022741"/>
    </source>
</evidence>
<dbReference type="PANTHER" id="PTHR24221">
    <property type="entry name" value="ATP-BINDING CASSETTE SUB-FAMILY B"/>
    <property type="match status" value="1"/>
</dbReference>
<comment type="caution">
    <text evidence="11">The sequence shown here is derived from an EMBL/GenBank/DDBJ whole genome shotgun (WGS) entry which is preliminary data.</text>
</comment>
<feature type="domain" description="ABC transporter" evidence="8">
    <location>
        <begin position="487"/>
        <end position="719"/>
    </location>
</feature>
<dbReference type="InterPro" id="IPR011527">
    <property type="entry name" value="ABC1_TM_dom"/>
</dbReference>
<feature type="transmembrane region" description="Helical" evidence="7">
    <location>
        <begin position="198"/>
        <end position="220"/>
    </location>
</feature>
<dbReference type="PROSITE" id="PS50929">
    <property type="entry name" value="ABC_TM1F"/>
    <property type="match status" value="1"/>
</dbReference>
<evidence type="ECO:0000313" key="12">
    <source>
        <dbReference type="Proteomes" id="UP001444146"/>
    </source>
</evidence>
<evidence type="ECO:0000256" key="4">
    <source>
        <dbReference type="ARBA" id="ARBA00022840"/>
    </source>
</evidence>
<proteinExistence type="predicted"/>
<dbReference type="InterPro" id="IPR003439">
    <property type="entry name" value="ABC_transporter-like_ATP-bd"/>
</dbReference>
<dbReference type="Gene3D" id="3.40.50.300">
    <property type="entry name" value="P-loop containing nucleotide triphosphate hydrolases"/>
    <property type="match status" value="1"/>
</dbReference>
<dbReference type="EMBL" id="JAYMYY010000001">
    <property type="protein sequence ID" value="MEO3989897.1"/>
    <property type="molecule type" value="Genomic_DNA"/>
</dbReference>
<dbReference type="Gene3D" id="3.90.70.10">
    <property type="entry name" value="Cysteine proteinases"/>
    <property type="match status" value="1"/>
</dbReference>
<dbReference type="InterPro" id="IPR005074">
    <property type="entry name" value="Peptidase_C39"/>
</dbReference>
<protein>
    <submittedName>
        <fullName evidence="11">Peptidase domain-containing ABC transporter</fullName>
    </submittedName>
</protein>
<dbReference type="Proteomes" id="UP001444146">
    <property type="component" value="Unassembled WGS sequence"/>
</dbReference>
<evidence type="ECO:0000256" key="6">
    <source>
        <dbReference type="ARBA" id="ARBA00023136"/>
    </source>
</evidence>
<evidence type="ECO:0000259" key="8">
    <source>
        <dbReference type="PROSITE" id="PS50893"/>
    </source>
</evidence>
<dbReference type="InterPro" id="IPR039421">
    <property type="entry name" value="Type_1_exporter"/>
</dbReference>
<dbReference type="Pfam" id="PF03412">
    <property type="entry name" value="Peptidase_C39"/>
    <property type="match status" value="1"/>
</dbReference>
<reference evidence="11 12" key="1">
    <citation type="submission" date="2024-01" db="EMBL/GenBank/DDBJ databases">
        <title>Pseudocitrobacter sp. Endophytic strain Cyp-38L.</title>
        <authorList>
            <person name="Amer M.A."/>
            <person name="Hamed S.M."/>
        </authorList>
    </citation>
    <scope>NUCLEOTIDE SEQUENCE [LARGE SCALE GENOMIC DNA]</scope>
    <source>
        <strain evidence="11 12">Cyp38S</strain>
    </source>
</reference>
<evidence type="ECO:0000313" key="11">
    <source>
        <dbReference type="EMBL" id="MEO3989897.1"/>
    </source>
</evidence>
<comment type="subcellular location">
    <subcellularLocation>
        <location evidence="1">Cell membrane</location>
        <topology evidence="1">Multi-pass membrane protein</topology>
    </subcellularLocation>
</comment>
<keyword evidence="6 7" id="KW-0472">Membrane</keyword>